<organism evidence="5 6">
    <name type="scientific">Nocardioides simplex</name>
    <name type="common">Arthrobacter simplex</name>
    <dbReference type="NCBI Taxonomy" id="2045"/>
    <lineage>
        <taxon>Bacteria</taxon>
        <taxon>Bacillati</taxon>
        <taxon>Actinomycetota</taxon>
        <taxon>Actinomycetes</taxon>
        <taxon>Propionibacteriales</taxon>
        <taxon>Nocardioidaceae</taxon>
        <taxon>Pimelobacter</taxon>
    </lineage>
</organism>
<dbReference type="InterPro" id="IPR002346">
    <property type="entry name" value="Mopterin_DH_FAD-bd"/>
</dbReference>
<dbReference type="EMBL" id="CP009896">
    <property type="protein sequence ID" value="AIY19202.2"/>
    <property type="molecule type" value="Genomic_DNA"/>
</dbReference>
<feature type="compositionally biased region" description="Basic residues" evidence="3">
    <location>
        <begin position="26"/>
        <end position="74"/>
    </location>
</feature>
<evidence type="ECO:0000313" key="6">
    <source>
        <dbReference type="Proteomes" id="UP000030300"/>
    </source>
</evidence>
<reference evidence="5 6" key="1">
    <citation type="journal article" date="2015" name="Genome Announc.">
        <title>Complete Genome Sequence of Steroid-Transforming Nocardioides simplex VKM Ac-2033D.</title>
        <authorList>
            <person name="Shtratnikova V.Y."/>
            <person name="Schelkunov M.I."/>
            <person name="Pekov Y.A."/>
            <person name="Fokina V.V."/>
            <person name="Logacheva M.D."/>
            <person name="Sokolov S.L."/>
            <person name="Bragin E.Y."/>
            <person name="Ashapkin V.V."/>
            <person name="Donova M.V."/>
        </authorList>
    </citation>
    <scope>NUCLEOTIDE SEQUENCE [LARGE SCALE GENOMIC DNA]</scope>
    <source>
        <strain evidence="5 6">VKM Ac-2033D</strain>
    </source>
</reference>
<dbReference type="GO" id="GO:0004854">
    <property type="term" value="F:xanthine dehydrogenase activity"/>
    <property type="evidence" value="ECO:0007669"/>
    <property type="project" value="UniProtKB-EC"/>
</dbReference>
<dbReference type="Gene3D" id="3.30.465.10">
    <property type="match status" value="2"/>
</dbReference>
<dbReference type="InterPro" id="IPR000674">
    <property type="entry name" value="Ald_Oxase/Xan_DH_a/b"/>
</dbReference>
<feature type="compositionally biased region" description="Basic residues" evidence="3">
    <location>
        <begin position="1"/>
        <end position="10"/>
    </location>
</feature>
<dbReference type="Pfam" id="PF02738">
    <property type="entry name" value="MoCoBD_1"/>
    <property type="match status" value="1"/>
</dbReference>
<dbReference type="Gene3D" id="3.90.1170.50">
    <property type="entry name" value="Aldehyde oxidase/xanthine dehydrogenase, a/b hammerhead"/>
    <property type="match status" value="1"/>
</dbReference>
<feature type="domain" description="FAD-binding PCMH-type" evidence="4">
    <location>
        <begin position="897"/>
        <end position="1114"/>
    </location>
</feature>
<dbReference type="InterPro" id="IPR037165">
    <property type="entry name" value="AldOxase/xan_DH_Mopterin-bd_sf"/>
</dbReference>
<feature type="region of interest" description="Disordered" evidence="3">
    <location>
        <begin position="1"/>
        <end position="91"/>
    </location>
</feature>
<name>A0A0A1DRF5_NOCSI</name>
<dbReference type="SUPFAM" id="SSF54665">
    <property type="entry name" value="CO dehydrogenase molybdoprotein N-domain-like"/>
    <property type="match status" value="1"/>
</dbReference>
<proteinExistence type="predicted"/>
<dbReference type="eggNOG" id="COG1529">
    <property type="taxonomic scope" value="Bacteria"/>
</dbReference>
<dbReference type="InterPro" id="IPR036318">
    <property type="entry name" value="FAD-bd_PCMH-like_sf"/>
</dbReference>
<feature type="compositionally biased region" description="Basic and acidic residues" evidence="3">
    <location>
        <begin position="75"/>
        <end position="84"/>
    </location>
</feature>
<dbReference type="InterPro" id="IPR046867">
    <property type="entry name" value="AldOxase/xan_DH_MoCoBD2"/>
</dbReference>
<dbReference type="GO" id="GO:0005506">
    <property type="term" value="F:iron ion binding"/>
    <property type="evidence" value="ECO:0007669"/>
    <property type="project" value="InterPro"/>
</dbReference>
<dbReference type="InterPro" id="IPR036683">
    <property type="entry name" value="CO_DH_flav_C_dom_sf"/>
</dbReference>
<dbReference type="HOGENOM" id="CLU_001681_2_3_11"/>
<dbReference type="PANTHER" id="PTHR11908:SF132">
    <property type="entry name" value="ALDEHYDE OXIDASE 1-RELATED"/>
    <property type="match status" value="1"/>
</dbReference>
<keyword evidence="2 5" id="KW-0560">Oxidoreductase</keyword>
<dbReference type="Pfam" id="PF03450">
    <property type="entry name" value="CO_deh_flav_C"/>
    <property type="match status" value="1"/>
</dbReference>
<dbReference type="SMART" id="SM01092">
    <property type="entry name" value="CO_deh_flav_C"/>
    <property type="match status" value="1"/>
</dbReference>
<dbReference type="SUPFAM" id="SSF56003">
    <property type="entry name" value="Molybdenum cofactor-binding domain"/>
    <property type="match status" value="1"/>
</dbReference>
<dbReference type="InterPro" id="IPR016208">
    <property type="entry name" value="Ald_Oxase/xanthine_DH-like"/>
</dbReference>
<evidence type="ECO:0000256" key="1">
    <source>
        <dbReference type="ARBA" id="ARBA00022505"/>
    </source>
</evidence>
<dbReference type="EC" id="1.17.1.4" evidence="5"/>
<evidence type="ECO:0000313" key="5">
    <source>
        <dbReference type="EMBL" id="AIY19202.2"/>
    </source>
</evidence>
<evidence type="ECO:0000256" key="2">
    <source>
        <dbReference type="ARBA" id="ARBA00023002"/>
    </source>
</evidence>
<dbReference type="GO" id="GO:0071949">
    <property type="term" value="F:FAD binding"/>
    <property type="evidence" value="ECO:0007669"/>
    <property type="project" value="InterPro"/>
</dbReference>
<dbReference type="Gene3D" id="3.30.365.10">
    <property type="entry name" value="Aldehyde oxidase/xanthine dehydrogenase, molybdopterin binding domain"/>
    <property type="match status" value="4"/>
</dbReference>
<dbReference type="SUPFAM" id="SSF55447">
    <property type="entry name" value="CO dehydrogenase flavoprotein C-terminal domain-like"/>
    <property type="match status" value="1"/>
</dbReference>
<dbReference type="InterPro" id="IPR005107">
    <property type="entry name" value="CO_DH_flav_C"/>
</dbReference>
<dbReference type="Pfam" id="PF00941">
    <property type="entry name" value="FAD_binding_5"/>
    <property type="match status" value="1"/>
</dbReference>
<keyword evidence="6" id="KW-1185">Reference proteome</keyword>
<protein>
    <submittedName>
        <fullName evidence="5">Xanthine dehydrogenase, molybdenum binding subunit</fullName>
        <ecNumber evidence="5">1.17.1.4</ecNumber>
    </submittedName>
</protein>
<dbReference type="Gene3D" id="3.30.390.50">
    <property type="entry name" value="CO dehydrogenase flavoprotein, C-terminal domain"/>
    <property type="match status" value="1"/>
</dbReference>
<dbReference type="Proteomes" id="UP000030300">
    <property type="component" value="Chromosome"/>
</dbReference>
<gene>
    <name evidence="5" type="ORF">KR76_24880</name>
</gene>
<dbReference type="InterPro" id="IPR016166">
    <property type="entry name" value="FAD-bd_PCMH"/>
</dbReference>
<dbReference type="Pfam" id="PF20256">
    <property type="entry name" value="MoCoBD_2"/>
    <property type="match status" value="1"/>
</dbReference>
<feature type="compositionally biased region" description="Basic and acidic residues" evidence="3">
    <location>
        <begin position="11"/>
        <end position="25"/>
    </location>
</feature>
<evidence type="ECO:0000256" key="3">
    <source>
        <dbReference type="SAM" id="MobiDB-lite"/>
    </source>
</evidence>
<dbReference type="SMART" id="SM01008">
    <property type="entry name" value="Ald_Xan_dh_C"/>
    <property type="match status" value="1"/>
</dbReference>
<dbReference type="STRING" id="2045.KR76_24880"/>
<keyword evidence="1" id="KW-0500">Molybdenum</keyword>
<accession>A0A0A1DRF5</accession>
<evidence type="ECO:0000259" key="4">
    <source>
        <dbReference type="PROSITE" id="PS51387"/>
    </source>
</evidence>
<dbReference type="InterPro" id="IPR036856">
    <property type="entry name" value="Ald_Oxase/Xan_DH_a/b_sf"/>
</dbReference>
<dbReference type="AlphaFoldDB" id="A0A0A1DRF5"/>
<dbReference type="Pfam" id="PF01315">
    <property type="entry name" value="Ald_Xan_dh_C"/>
    <property type="match status" value="1"/>
</dbReference>
<dbReference type="PANTHER" id="PTHR11908">
    <property type="entry name" value="XANTHINE DEHYDROGENASE"/>
    <property type="match status" value="1"/>
</dbReference>
<sequence>MRCLHRAGRRPRGDVLHDAGRGGDRRGHHRRRPRRRRGRPACRLRRPRRLPVRLLHARPGRARRGGAPRVRRPQPRRDRARDVGQHLSLHGLPADRRRRVRRRREPAGSAMIGESIRPLDWAEKTAGTARYAADEPPAGTLVARVLRSPLPHADIKRLDVSAALRVPGVHAVVTAADFPEGRVYEHSGGPYSDRPPMAVDRVLYVGHEVAAVAAETAEAADEAIRAIRVRYRRRKAVLTVPDALAPGAPQLHQRADGANVAVATAEHWGDVDLAQANAAFQAGGTFRYPRVNHACMEPNTTIAWWHDERLEMWTSSQAPHFVVHELANLFGLELDQVVCRDVAVGGGFGSKSKISEHEALAAALSMKCGRPVLLELSRAEEFAFTKPRHAFTTQLAAHADTEGRLCFLDAVIDVDNGAYNHYGPSVMRAGIKQLGSMYRPDAVRWDARLVDTNLVPGGQFRGYGQPQTAIGLETLMDELAEQCGQDPIDFRISNSGLPDTTQLSGSQVGSNRLRECLAEVRDRIGWDAKRGPERRPYRGVGVSSGMHASGSYAYPGGNTSAAGIEVRTTGEVVVRFGGADAGTGQRTILGQIAADVLGVPMDRVGVIMADWDETPPDMGAWSSRGTHMGGHAVRQSAEAMAARLCELGAEKLGTDDVTLRDGCVVSGADRIPIENLVDGALRIDTEYVEPKMQPYWTGIERPNISATYAYAAHAVEVEVDPGTGVISVLGYAAVHDIGKAINPALVEGQIIGGAVQGLGAALGEKLHYEGGRLVNAGYVHYPLPRATTVPSIDVGLVEGPEPAGPFNAKSVGEIALIPAAPALLNAVYDATGIRFRELPLTPDVVLAALRERDGVTPRRHHLARRPGRWQIGLFRALYPYGIHLLLDRWGTRFARRPAPRPVERVALPATVAEAVAELATPDATVIGGGTDVLVQRDQELLFPTVLVGTGAIASMRGIEEKPGGDWRIGAAVTLAELATWASERVPMVASAIATIASAQIREVATVAGNLGQEKRCWFFRNGFDCYKRGGVTCPCYAVDGDHRLHHAAIGGHRCQAVTPSDLATVFDALGAEVVLTGPSGSRSVSITSLYAGPGELDLRTGELVEAIVLPASALAARGVFVKLQQWDGDFALVSLAASVTVGDDGRWTGARYVFGGLAPKPWQPPRLTRALAGAVPTADAVAGVLDQDLSWEAHPLPGNRWKLDAAIGLARQATEQLLLGRTRDEESDD</sequence>
<dbReference type="PROSITE" id="PS51387">
    <property type="entry name" value="FAD_PCMH"/>
    <property type="match status" value="1"/>
</dbReference>
<dbReference type="InterPro" id="IPR016169">
    <property type="entry name" value="FAD-bd_PCMH_sub2"/>
</dbReference>
<dbReference type="KEGG" id="psim:KR76_24880"/>
<dbReference type="SUPFAM" id="SSF56176">
    <property type="entry name" value="FAD-binding/transporter-associated domain-like"/>
    <property type="match status" value="1"/>
</dbReference>
<dbReference type="InterPro" id="IPR008274">
    <property type="entry name" value="AldOxase/xan_DH_MoCoBD1"/>
</dbReference>